<dbReference type="Pfam" id="PF01266">
    <property type="entry name" value="DAO"/>
    <property type="match status" value="1"/>
</dbReference>
<dbReference type="InterPro" id="IPR006076">
    <property type="entry name" value="FAD-dep_OxRdtase"/>
</dbReference>
<dbReference type="Proteomes" id="UP000271241">
    <property type="component" value="Unassembled WGS sequence"/>
</dbReference>
<evidence type="ECO:0000256" key="1">
    <source>
        <dbReference type="SAM" id="Phobius"/>
    </source>
</evidence>
<feature type="domain" description="FAD dependent oxidoreductase" evidence="2">
    <location>
        <begin position="257"/>
        <end position="307"/>
    </location>
</feature>
<dbReference type="Gene3D" id="3.50.50.60">
    <property type="entry name" value="FAD/NAD(P)-binding domain"/>
    <property type="match status" value="1"/>
</dbReference>
<accession>A0A4P9XNL4</accession>
<dbReference type="SUPFAM" id="SSF51905">
    <property type="entry name" value="FAD/NAD(P)-binding domain"/>
    <property type="match status" value="1"/>
</dbReference>
<dbReference type="EMBL" id="KZ992705">
    <property type="protein sequence ID" value="RKP07535.1"/>
    <property type="molecule type" value="Genomic_DNA"/>
</dbReference>
<feature type="transmembrane region" description="Helical" evidence="1">
    <location>
        <begin position="39"/>
        <end position="60"/>
    </location>
</feature>
<protein>
    <recommendedName>
        <fullName evidence="2">FAD dependent oxidoreductase domain-containing protein</fullName>
    </recommendedName>
</protein>
<keyword evidence="4" id="KW-1185">Reference proteome</keyword>
<keyword evidence="1" id="KW-1133">Transmembrane helix</keyword>
<feature type="transmembrane region" description="Helical" evidence="1">
    <location>
        <begin position="72"/>
        <end position="92"/>
    </location>
</feature>
<gene>
    <name evidence="3" type="ORF">THASP1DRAFT_24334</name>
</gene>
<dbReference type="AlphaFoldDB" id="A0A4P9XNL4"/>
<keyword evidence="1" id="KW-0812">Transmembrane</keyword>
<evidence type="ECO:0000313" key="3">
    <source>
        <dbReference type="EMBL" id="RKP07535.1"/>
    </source>
</evidence>
<feature type="transmembrane region" description="Helical" evidence="1">
    <location>
        <begin position="158"/>
        <end position="180"/>
    </location>
</feature>
<sequence>MLASRDEVAAAIGTQWQQNATCINAVASASLVHTRPRALAIWLCLVQSMFGVMCGVFCISTYVPSGITCREVLWMIIVCIRINDLCASAILLQKAYIVTNYRRWIFIFALLAVAAPAPIVYASWSSPAIMSARSGGCAFIYPSYYPWLRFAFHAPMNIALTLIFVGVAYLNVVCTFAIAFEIIGLYSIALTLAEWCISSTLLVAHVGGFGKGNRRSSERRQYERATHDEFFQPQITLSTFAATLTTDVVLALPEQVDVLIVGGGIAGLANAYALARAHPSLHILVAEQASEICAVTTAAAGGGFRKKCKIICTKQLKQAHMVL</sequence>
<evidence type="ECO:0000313" key="4">
    <source>
        <dbReference type="Proteomes" id="UP000271241"/>
    </source>
</evidence>
<feature type="non-terminal residue" evidence="3">
    <location>
        <position position="323"/>
    </location>
</feature>
<keyword evidence="1" id="KW-0472">Membrane</keyword>
<feature type="transmembrane region" description="Helical" evidence="1">
    <location>
        <begin position="104"/>
        <end position="124"/>
    </location>
</feature>
<name>A0A4P9XNL4_9FUNG</name>
<reference evidence="4" key="1">
    <citation type="journal article" date="2018" name="Nat. Microbiol.">
        <title>Leveraging single-cell genomics to expand the fungal tree of life.</title>
        <authorList>
            <person name="Ahrendt S.R."/>
            <person name="Quandt C.A."/>
            <person name="Ciobanu D."/>
            <person name="Clum A."/>
            <person name="Salamov A."/>
            <person name="Andreopoulos B."/>
            <person name="Cheng J.F."/>
            <person name="Woyke T."/>
            <person name="Pelin A."/>
            <person name="Henrissat B."/>
            <person name="Reynolds N.K."/>
            <person name="Benny G.L."/>
            <person name="Smith M.E."/>
            <person name="James T.Y."/>
            <person name="Grigoriev I.V."/>
        </authorList>
    </citation>
    <scope>NUCLEOTIDE SEQUENCE [LARGE SCALE GENOMIC DNA]</scope>
    <source>
        <strain evidence="4">RSA 1356</strain>
    </source>
</reference>
<evidence type="ECO:0000259" key="2">
    <source>
        <dbReference type="Pfam" id="PF01266"/>
    </source>
</evidence>
<proteinExistence type="predicted"/>
<dbReference type="InterPro" id="IPR036188">
    <property type="entry name" value="FAD/NAD-bd_sf"/>
</dbReference>
<feature type="transmembrane region" description="Helical" evidence="1">
    <location>
        <begin position="186"/>
        <end position="210"/>
    </location>
</feature>
<organism evidence="3 4">
    <name type="scientific">Thamnocephalis sphaerospora</name>
    <dbReference type="NCBI Taxonomy" id="78915"/>
    <lineage>
        <taxon>Eukaryota</taxon>
        <taxon>Fungi</taxon>
        <taxon>Fungi incertae sedis</taxon>
        <taxon>Zoopagomycota</taxon>
        <taxon>Zoopagomycotina</taxon>
        <taxon>Zoopagomycetes</taxon>
        <taxon>Zoopagales</taxon>
        <taxon>Sigmoideomycetaceae</taxon>
        <taxon>Thamnocephalis</taxon>
    </lineage>
</organism>